<comment type="caution">
    <text evidence="1">The sequence shown here is derived from an EMBL/GenBank/DDBJ whole genome shotgun (WGS) entry which is preliminary data.</text>
</comment>
<dbReference type="EMBL" id="SOSA01001015">
    <property type="protein sequence ID" value="THC87862.1"/>
    <property type="molecule type" value="Genomic_DNA"/>
</dbReference>
<protein>
    <submittedName>
        <fullName evidence="1">Uncharacterized protein</fullName>
    </submittedName>
</protein>
<accession>A0A4S3J042</accession>
<name>A0A4S3J042_9EURO</name>
<organism evidence="1 2">
    <name type="scientific">Aspergillus tanneri</name>
    <dbReference type="NCBI Taxonomy" id="1220188"/>
    <lineage>
        <taxon>Eukaryota</taxon>
        <taxon>Fungi</taxon>
        <taxon>Dikarya</taxon>
        <taxon>Ascomycota</taxon>
        <taxon>Pezizomycotina</taxon>
        <taxon>Eurotiomycetes</taxon>
        <taxon>Eurotiomycetidae</taxon>
        <taxon>Eurotiales</taxon>
        <taxon>Aspergillaceae</taxon>
        <taxon>Aspergillus</taxon>
        <taxon>Aspergillus subgen. Circumdati</taxon>
    </lineage>
</organism>
<dbReference type="Proteomes" id="UP000308092">
    <property type="component" value="Unassembled WGS sequence"/>
</dbReference>
<keyword evidence="2" id="KW-1185">Reference proteome</keyword>
<proteinExistence type="predicted"/>
<dbReference type="AlphaFoldDB" id="A0A4S3J042"/>
<evidence type="ECO:0000313" key="2">
    <source>
        <dbReference type="Proteomes" id="UP000308092"/>
    </source>
</evidence>
<reference evidence="1 2" key="1">
    <citation type="submission" date="2019-03" db="EMBL/GenBank/DDBJ databases">
        <title>The genome sequence of a newly discovered highly antifungal drug resistant Aspergillus species, Aspergillus tanneri NIH 1004.</title>
        <authorList>
            <person name="Mounaud S."/>
            <person name="Singh I."/>
            <person name="Joardar V."/>
            <person name="Pakala S."/>
            <person name="Pakala S."/>
            <person name="Venepally P."/>
            <person name="Hoover J."/>
            <person name="Nierman W."/>
            <person name="Chung J."/>
            <person name="Losada L."/>
        </authorList>
    </citation>
    <scope>NUCLEOTIDE SEQUENCE [LARGE SCALE GENOMIC DNA]</scope>
    <source>
        <strain evidence="1 2">NIH1004</strain>
    </source>
</reference>
<dbReference type="VEuPathDB" id="FungiDB:EYZ11_012693"/>
<evidence type="ECO:0000313" key="1">
    <source>
        <dbReference type="EMBL" id="THC87862.1"/>
    </source>
</evidence>
<gene>
    <name evidence="1" type="ORF">EYZ11_012693</name>
</gene>
<sequence>MGIPLWKIAITYLLNLK</sequence>